<reference evidence="3 4" key="1">
    <citation type="journal article" date="2021" name="Environ. Microbiol.">
        <title>Gene family expansions and transcriptome signatures uncover fungal adaptations to wood decay.</title>
        <authorList>
            <person name="Hage H."/>
            <person name="Miyauchi S."/>
            <person name="Viragh M."/>
            <person name="Drula E."/>
            <person name="Min B."/>
            <person name="Chaduli D."/>
            <person name="Navarro D."/>
            <person name="Favel A."/>
            <person name="Norest M."/>
            <person name="Lesage-Meessen L."/>
            <person name="Balint B."/>
            <person name="Merenyi Z."/>
            <person name="de Eugenio L."/>
            <person name="Morin E."/>
            <person name="Martinez A.T."/>
            <person name="Baldrian P."/>
            <person name="Stursova M."/>
            <person name="Martinez M.J."/>
            <person name="Novotny C."/>
            <person name="Magnuson J.K."/>
            <person name="Spatafora J.W."/>
            <person name="Maurice S."/>
            <person name="Pangilinan J."/>
            <person name="Andreopoulos W."/>
            <person name="LaButti K."/>
            <person name="Hundley H."/>
            <person name="Na H."/>
            <person name="Kuo A."/>
            <person name="Barry K."/>
            <person name="Lipzen A."/>
            <person name="Henrissat B."/>
            <person name="Riley R."/>
            <person name="Ahrendt S."/>
            <person name="Nagy L.G."/>
            <person name="Grigoriev I.V."/>
            <person name="Martin F."/>
            <person name="Rosso M.N."/>
        </authorList>
    </citation>
    <scope>NUCLEOTIDE SEQUENCE [LARGE SCALE GENOMIC DNA]</scope>
    <source>
        <strain evidence="3 4">CIRM-BRFM 1785</strain>
    </source>
</reference>
<comment type="caution">
    <text evidence="3">The sequence shown here is derived from an EMBL/GenBank/DDBJ whole genome shotgun (WGS) entry which is preliminary data.</text>
</comment>
<dbReference type="PRINTS" id="PR00792">
    <property type="entry name" value="PEPSIN"/>
</dbReference>
<keyword evidence="3" id="KW-0645">Protease</keyword>
<evidence type="ECO:0000313" key="4">
    <source>
        <dbReference type="Proteomes" id="UP000814176"/>
    </source>
</evidence>
<dbReference type="PANTHER" id="PTHR47966">
    <property type="entry name" value="BETA-SITE APP-CLEAVING ENZYME, ISOFORM A-RELATED"/>
    <property type="match status" value="1"/>
</dbReference>
<dbReference type="RefSeq" id="XP_047773908.1">
    <property type="nucleotide sequence ID" value="XM_047925070.1"/>
</dbReference>
<gene>
    <name evidence="3" type="ORF">C8Q71DRAFT_785181</name>
</gene>
<dbReference type="InterPro" id="IPR001461">
    <property type="entry name" value="Aspartic_peptidase_A1"/>
</dbReference>
<organism evidence="3 4">
    <name type="scientific">Rhodofomes roseus</name>
    <dbReference type="NCBI Taxonomy" id="34475"/>
    <lineage>
        <taxon>Eukaryota</taxon>
        <taxon>Fungi</taxon>
        <taxon>Dikarya</taxon>
        <taxon>Basidiomycota</taxon>
        <taxon>Agaricomycotina</taxon>
        <taxon>Agaricomycetes</taxon>
        <taxon>Polyporales</taxon>
        <taxon>Rhodofomes</taxon>
    </lineage>
</organism>
<dbReference type="CDD" id="cd05471">
    <property type="entry name" value="pepsin_like"/>
    <property type="match status" value="1"/>
</dbReference>
<evidence type="ECO:0000313" key="3">
    <source>
        <dbReference type="EMBL" id="KAH9830613.1"/>
    </source>
</evidence>
<dbReference type="InterPro" id="IPR034164">
    <property type="entry name" value="Pepsin-like_dom"/>
</dbReference>
<comment type="similarity">
    <text evidence="1">Belongs to the peptidase A1 family.</text>
</comment>
<proteinExistence type="inferred from homology"/>
<dbReference type="EMBL" id="JADCUA010000030">
    <property type="protein sequence ID" value="KAH9830613.1"/>
    <property type="molecule type" value="Genomic_DNA"/>
</dbReference>
<name>A0ABQ8K298_9APHY</name>
<protein>
    <submittedName>
        <fullName evidence="3">Acid protease</fullName>
    </submittedName>
</protein>
<dbReference type="SUPFAM" id="SSF50630">
    <property type="entry name" value="Acid proteases"/>
    <property type="match status" value="1"/>
</dbReference>
<dbReference type="Proteomes" id="UP000814176">
    <property type="component" value="Unassembled WGS sequence"/>
</dbReference>
<dbReference type="PANTHER" id="PTHR47966:SF51">
    <property type="entry name" value="BETA-SITE APP-CLEAVING ENZYME, ISOFORM A-RELATED"/>
    <property type="match status" value="1"/>
</dbReference>
<accession>A0ABQ8K298</accession>
<dbReference type="PROSITE" id="PS51767">
    <property type="entry name" value="PEPTIDASE_A1"/>
    <property type="match status" value="1"/>
</dbReference>
<dbReference type="Gene3D" id="2.40.70.10">
    <property type="entry name" value="Acid Proteases"/>
    <property type="match status" value="2"/>
</dbReference>
<dbReference type="InterPro" id="IPR021109">
    <property type="entry name" value="Peptidase_aspartic_dom_sf"/>
</dbReference>
<dbReference type="GO" id="GO:0008233">
    <property type="term" value="F:peptidase activity"/>
    <property type="evidence" value="ECO:0007669"/>
    <property type="project" value="UniProtKB-KW"/>
</dbReference>
<dbReference type="GO" id="GO:0006508">
    <property type="term" value="P:proteolysis"/>
    <property type="evidence" value="ECO:0007669"/>
    <property type="project" value="UniProtKB-KW"/>
</dbReference>
<evidence type="ECO:0000256" key="1">
    <source>
        <dbReference type="ARBA" id="ARBA00007447"/>
    </source>
</evidence>
<dbReference type="Pfam" id="PF00026">
    <property type="entry name" value="Asp"/>
    <property type="match status" value="1"/>
</dbReference>
<dbReference type="GeneID" id="72005802"/>
<keyword evidence="4" id="KW-1185">Reference proteome</keyword>
<feature type="domain" description="Peptidase A1" evidence="2">
    <location>
        <begin position="117"/>
        <end position="443"/>
    </location>
</feature>
<evidence type="ECO:0000259" key="2">
    <source>
        <dbReference type="PROSITE" id="PS51767"/>
    </source>
</evidence>
<dbReference type="InterPro" id="IPR033121">
    <property type="entry name" value="PEPTIDASE_A1"/>
</dbReference>
<keyword evidence="3" id="KW-0378">Hydrolase</keyword>
<sequence length="456" mass="48363">MMESTPRPFPQPFVGSWSEAYIKRVAIRLAILHPRSLHSLPPSRPSLPDMLFASATAVALLGVGAAASAAPAKVQLMSRKVASGHMTAIRKRSVMKRGMNPFSIPLIDQFNGTDLQWYGNISVGTPPQQIPVVFDTGSYTLEFASTECGEPCANQVQFDASASSTFVTTGDVQKIAFETGGGVNPITSPNEYVLWLKPGNDTVTVNGVATANVELNIVVNQTAAFEPDPYSGITGLGPVPEGFFLGLMNNGLPALFGLYVTPDSVGNAEITFGGVDESHIHGEIQTASLPSDNDDTWLLSSSAIYINEQTTSLLSSTRNIIFDSGTSNAYFDPEIAQAIYSSISPNIQPYPAETTDYGTAYGIPCSEIDGLASELTLTFTNTAGKPFNLTIPSSELNVGPFPGQTETCQTFINSIQGLNLVGGSLLKHYYAIFSVQNQTIGFADNGVSSTVGNSTA</sequence>